<evidence type="ECO:0000259" key="1">
    <source>
        <dbReference type="Pfam" id="PF01973"/>
    </source>
</evidence>
<dbReference type="EMBL" id="LLKB01000006">
    <property type="protein sequence ID" value="KQC84317.1"/>
    <property type="molecule type" value="Genomic_DNA"/>
</dbReference>
<evidence type="ECO:0000313" key="3">
    <source>
        <dbReference type="Proteomes" id="UP000050833"/>
    </source>
</evidence>
<keyword evidence="3" id="KW-1185">Reference proteome</keyword>
<name>A0AAW3JMU5_9FIRM</name>
<dbReference type="Proteomes" id="UP000050833">
    <property type="component" value="Unassembled WGS sequence"/>
</dbReference>
<dbReference type="PANTHER" id="PTHR41786">
    <property type="entry name" value="MOTILITY ACCESSORY FACTOR MAF"/>
    <property type="match status" value="1"/>
</dbReference>
<dbReference type="RefSeq" id="WP_055945849.1">
    <property type="nucleotide sequence ID" value="NZ_JAQDCV010000003.1"/>
</dbReference>
<organism evidence="2 3">
    <name type="scientific">Butyribacter intestini</name>
    <dbReference type="NCBI Taxonomy" id="1703332"/>
    <lineage>
        <taxon>Bacteria</taxon>
        <taxon>Bacillati</taxon>
        <taxon>Bacillota</taxon>
        <taxon>Clostridia</taxon>
        <taxon>Lachnospirales</taxon>
        <taxon>Lachnospiraceae</taxon>
        <taxon>Butyribacter</taxon>
    </lineage>
</organism>
<accession>A0AAW3JMU5</accession>
<reference evidence="2 3" key="1">
    <citation type="submission" date="2015-10" db="EMBL/GenBank/DDBJ databases">
        <title>Butyribacter intestini gen. nov., sp. nov., a butyric acid-producing bacterium of the family Lachnospiraceae isolated from the human faeces.</title>
        <authorList>
            <person name="Zou Y."/>
            <person name="Xue W."/>
            <person name="Luo G."/>
            <person name="Lv M."/>
        </authorList>
    </citation>
    <scope>NUCLEOTIDE SEQUENCE [LARGE SCALE GENOMIC DNA]</scope>
    <source>
        <strain evidence="2 3">TF01-11</strain>
    </source>
</reference>
<evidence type="ECO:0000313" key="2">
    <source>
        <dbReference type="EMBL" id="KQC84317.1"/>
    </source>
</evidence>
<protein>
    <recommendedName>
        <fullName evidence="1">6-hydroxymethylpterin diphosphokinase MptE-like domain-containing protein</fullName>
    </recommendedName>
</protein>
<proteinExistence type="predicted"/>
<gene>
    <name evidence="2" type="ORF">APZ18_13495</name>
</gene>
<dbReference type="AlphaFoldDB" id="A0AAW3JMU5"/>
<feature type="domain" description="6-hydroxymethylpterin diphosphokinase MptE-like" evidence="1">
    <location>
        <begin position="215"/>
        <end position="382"/>
    </location>
</feature>
<dbReference type="Pfam" id="PF01973">
    <property type="entry name" value="MptE-like"/>
    <property type="match status" value="1"/>
</dbReference>
<dbReference type="InterPro" id="IPR002826">
    <property type="entry name" value="MptE-like"/>
</dbReference>
<sequence>MKLLDYNLEKLKSKNEYLYDCINTILADQRIYDEISNKFFVIETKNGSKTIECLSGHNKIRLNSMYNPEREAQKWVINFNNISNYTSVAMFGIGNGVFYNALKEKLNLHADIFLYEPDVKLFIFCLANFDLSDILCNDKVFLYIDGINGDRFLEDMSEKINWAMLSTQLECFHPAYDKLYKEKYFKFEYELEEFRNIMIARKNTSLLYAKKFTVNALKNLRFIKESNYISELKGKIDKDVPVIIVSAGPSLDKNINILRKAEGKAFILTVDTAVKYLLANDIKFDAIVTVDGRKSLKHFNDDRCSRYPLFTVPDAKSDVLEKNHSRKIWINGTGYLQVLYEKYNLKFPKYISGGSVATAAFWISEILGVKKIILVGQDLSYDGEMAHAGKIKQNAEWKDSREIYVEGLYGGRVKTRADWLNFINWFENAVERVKGKTDVIDATEGGAKIAGTLIMPLRDAIERYCNKEFKFSEILKELPVTFDERVYTKLCNDISGIKNGLAEISKAAKKGSMSARDNIDMLKNKKYLPDKLNRNQEIMVQSQKQIQNQDIYILLDEYISADIEERLSTVGEHYDNVRDELLEKSINSKVLFDALEKAANELLPVLEDTIKHL</sequence>
<dbReference type="PANTHER" id="PTHR41786:SF1">
    <property type="entry name" value="6-HYDROXYMETHYLPTERIN DIPHOSPHOKINASE MPTE-LIKE DOMAIN-CONTAINING PROTEIN"/>
    <property type="match status" value="1"/>
</dbReference>
<comment type="caution">
    <text evidence="2">The sequence shown here is derived from an EMBL/GenBank/DDBJ whole genome shotgun (WGS) entry which is preliminary data.</text>
</comment>